<protein>
    <submittedName>
        <fullName evidence="3">Glyoxylase, beta-lactamase superfamily II</fullName>
    </submittedName>
</protein>
<evidence type="ECO:0000313" key="4">
    <source>
        <dbReference type="Proteomes" id="UP000182737"/>
    </source>
</evidence>
<organism evidence="3 4">
    <name type="scientific">Treponema bryantii</name>
    <dbReference type="NCBI Taxonomy" id="163"/>
    <lineage>
        <taxon>Bacteria</taxon>
        <taxon>Pseudomonadati</taxon>
        <taxon>Spirochaetota</taxon>
        <taxon>Spirochaetia</taxon>
        <taxon>Spirochaetales</taxon>
        <taxon>Treponemataceae</taxon>
        <taxon>Treponema</taxon>
    </lineage>
</organism>
<keyword evidence="4" id="KW-1185">Reference proteome</keyword>
<sequence length="229" mass="25592">MKEIIKINEDTWRIEDEGVRFYLFCGSEKAALIDTGMNSPDAKQIAEGLTNLPLILINTHADPDHISGNSAFGEFYMNPNEEENLHAHNGQGKILPIHEGDVIDLGDRELLIIDLPGHTPGSVGIIDKKNHILISGDSIQDGKIFMFGPARNLNQYIESLKHLSKYEDLFDEIYPMHGTFPVHKDLIPKLIQGAQSIVDGKAQEYAKPVNVFGNEVTLYKFDYAGFLCQ</sequence>
<dbReference type="OrthoDB" id="9761531at2"/>
<dbReference type="PANTHER" id="PTHR42951">
    <property type="entry name" value="METALLO-BETA-LACTAMASE DOMAIN-CONTAINING"/>
    <property type="match status" value="1"/>
</dbReference>
<feature type="domain" description="Metallo-beta-lactamase" evidence="2">
    <location>
        <begin position="18"/>
        <end position="177"/>
    </location>
</feature>
<proteinExistence type="inferred from homology"/>
<dbReference type="RefSeq" id="WP_074930768.1">
    <property type="nucleotide sequence ID" value="NZ_FORI01000002.1"/>
</dbReference>
<accession>A0A1I3J7K3</accession>
<evidence type="ECO:0000313" key="3">
    <source>
        <dbReference type="EMBL" id="SFI55875.1"/>
    </source>
</evidence>
<dbReference type="Pfam" id="PF00753">
    <property type="entry name" value="Lactamase_B"/>
    <property type="match status" value="1"/>
</dbReference>
<dbReference type="Gene3D" id="3.60.15.10">
    <property type="entry name" value="Ribonuclease Z/Hydroxyacylglutathione hydrolase-like"/>
    <property type="match status" value="1"/>
</dbReference>
<evidence type="ECO:0000256" key="1">
    <source>
        <dbReference type="ARBA" id="ARBA00005250"/>
    </source>
</evidence>
<name>A0A1I3J7K3_9SPIR</name>
<dbReference type="Proteomes" id="UP000182737">
    <property type="component" value="Unassembled WGS sequence"/>
</dbReference>
<dbReference type="SUPFAM" id="SSF56281">
    <property type="entry name" value="Metallo-hydrolase/oxidoreductase"/>
    <property type="match status" value="1"/>
</dbReference>
<evidence type="ECO:0000259" key="2">
    <source>
        <dbReference type="SMART" id="SM00849"/>
    </source>
</evidence>
<dbReference type="InterPro" id="IPR001279">
    <property type="entry name" value="Metallo-B-lactamas"/>
</dbReference>
<dbReference type="EMBL" id="FORI01000002">
    <property type="protein sequence ID" value="SFI55875.1"/>
    <property type="molecule type" value="Genomic_DNA"/>
</dbReference>
<gene>
    <name evidence="3" type="ORF">SAMN04487775_102373</name>
</gene>
<comment type="similarity">
    <text evidence="1">Belongs to the metallo-beta-lactamase superfamily. Class-B beta-lactamase family.</text>
</comment>
<dbReference type="GO" id="GO:0017001">
    <property type="term" value="P:antibiotic catabolic process"/>
    <property type="evidence" value="ECO:0007669"/>
    <property type="project" value="UniProtKB-ARBA"/>
</dbReference>
<dbReference type="PANTHER" id="PTHR42951:SF4">
    <property type="entry name" value="ACYL-COENZYME A THIOESTERASE MBLAC2"/>
    <property type="match status" value="1"/>
</dbReference>
<reference evidence="4" key="1">
    <citation type="submission" date="2016-10" db="EMBL/GenBank/DDBJ databases">
        <authorList>
            <person name="Varghese N."/>
            <person name="Submissions S."/>
        </authorList>
    </citation>
    <scope>NUCLEOTIDE SEQUENCE [LARGE SCALE GENOMIC DNA]</scope>
    <source>
        <strain evidence="4">XBD1002</strain>
    </source>
</reference>
<dbReference type="AlphaFoldDB" id="A0A1I3J7K3"/>
<dbReference type="InterPro" id="IPR036866">
    <property type="entry name" value="RibonucZ/Hydroxyglut_hydro"/>
</dbReference>
<dbReference type="InterPro" id="IPR050855">
    <property type="entry name" value="NDM-1-like"/>
</dbReference>
<dbReference type="SMART" id="SM00849">
    <property type="entry name" value="Lactamase_B"/>
    <property type="match status" value="1"/>
</dbReference>